<dbReference type="GO" id="GO:0004252">
    <property type="term" value="F:serine-type endopeptidase activity"/>
    <property type="evidence" value="ECO:0007669"/>
    <property type="project" value="InterPro"/>
</dbReference>
<dbReference type="Gene3D" id="2.30.42.10">
    <property type="match status" value="1"/>
</dbReference>
<dbReference type="OrthoDB" id="248175at2"/>
<dbReference type="EMBL" id="QPEX01000046">
    <property type="protein sequence ID" value="RCS40474.1"/>
    <property type="molecule type" value="Genomic_DNA"/>
</dbReference>
<dbReference type="InterPro" id="IPR051201">
    <property type="entry name" value="Chloro_Bact_Ser_Proteases"/>
</dbReference>
<dbReference type="InterPro" id="IPR001940">
    <property type="entry name" value="Peptidase_S1C"/>
</dbReference>
<dbReference type="SUPFAM" id="SSF50156">
    <property type="entry name" value="PDZ domain-like"/>
    <property type="match status" value="1"/>
</dbReference>
<evidence type="ECO:0000313" key="7">
    <source>
        <dbReference type="EMBL" id="RCS40474.1"/>
    </source>
</evidence>
<sequence length="388" mass="42039">MLASKLFFRFSFLVSLFSVSLLGGESHAQMQIARPPALESRMAAQGDWHVAGEVAPEELELTPDEKRNILVYERGNRAVVHITTRSVQVDAFYLMERPAEGSGSGSVLNKSGLILTNYHVIEDARDIRVTLFNGESYVASLVGQDPVNDIAVLKIDAPPEVLFPVQYGDSSKLRVGQKVYAIGNPFGLERTMTIGIISSLNRVLPSRSGRTMKSIIQIDAALNRGNSGGPLFDSSGRLIGMNTAIASRTGENTGVGFAIPIASVKRIVPQLVANGRVIRPDIGITRVYQTDNGLMVATVTQGGPSDQAGIRGFRLVREQIQRGPFVYEQTRIDRSEADTIIGIDGQRVQTADDLLSVVENKQPGEQVVLTIVREGETISLPVKLGEGD</sequence>
<dbReference type="Gene3D" id="2.40.10.10">
    <property type="entry name" value="Trypsin-like serine proteases"/>
    <property type="match status" value="2"/>
</dbReference>
<proteinExistence type="inferred from homology"/>
<name>A0A368KIU9_9BACT</name>
<keyword evidence="5" id="KW-0732">Signal</keyword>
<organism evidence="7 8">
    <name type="scientific">Bremerella cremea</name>
    <dbReference type="NCBI Taxonomy" id="1031537"/>
    <lineage>
        <taxon>Bacteria</taxon>
        <taxon>Pseudomonadati</taxon>
        <taxon>Planctomycetota</taxon>
        <taxon>Planctomycetia</taxon>
        <taxon>Pirellulales</taxon>
        <taxon>Pirellulaceae</taxon>
        <taxon>Bremerella</taxon>
    </lineage>
</organism>
<evidence type="ECO:0000256" key="1">
    <source>
        <dbReference type="ARBA" id="ARBA00010541"/>
    </source>
</evidence>
<evidence type="ECO:0000256" key="2">
    <source>
        <dbReference type="ARBA" id="ARBA00022670"/>
    </source>
</evidence>
<dbReference type="InterPro" id="IPR009003">
    <property type="entry name" value="Peptidase_S1_PA"/>
</dbReference>
<gene>
    <name evidence="7" type="ORF">DTL42_24170</name>
</gene>
<comment type="similarity">
    <text evidence="1">Belongs to the peptidase S1C family.</text>
</comment>
<feature type="domain" description="PDZ" evidence="6">
    <location>
        <begin position="280"/>
        <end position="384"/>
    </location>
</feature>
<comment type="caution">
    <text evidence="7">The sequence shown here is derived from an EMBL/GenBank/DDBJ whole genome shotgun (WGS) entry which is preliminary data.</text>
</comment>
<feature type="signal peptide" evidence="5">
    <location>
        <begin position="1"/>
        <end position="28"/>
    </location>
</feature>
<dbReference type="AlphaFoldDB" id="A0A368KIU9"/>
<evidence type="ECO:0000256" key="3">
    <source>
        <dbReference type="ARBA" id="ARBA00022801"/>
    </source>
</evidence>
<feature type="chain" id="PRO_5016719931" evidence="5">
    <location>
        <begin position="29"/>
        <end position="388"/>
    </location>
</feature>
<evidence type="ECO:0000256" key="5">
    <source>
        <dbReference type="SAM" id="SignalP"/>
    </source>
</evidence>
<dbReference type="PANTHER" id="PTHR43343">
    <property type="entry name" value="PEPTIDASE S12"/>
    <property type="match status" value="1"/>
</dbReference>
<keyword evidence="4" id="KW-0720">Serine protease</keyword>
<dbReference type="RefSeq" id="WP_114373148.1">
    <property type="nucleotide sequence ID" value="NZ_QPEX01000046.1"/>
</dbReference>
<dbReference type="SUPFAM" id="SSF50494">
    <property type="entry name" value="Trypsin-like serine proteases"/>
    <property type="match status" value="1"/>
</dbReference>
<dbReference type="Pfam" id="PF13365">
    <property type="entry name" value="Trypsin_2"/>
    <property type="match status" value="1"/>
</dbReference>
<keyword evidence="3" id="KW-0378">Hydrolase</keyword>
<dbReference type="Proteomes" id="UP000253562">
    <property type="component" value="Unassembled WGS sequence"/>
</dbReference>
<dbReference type="GO" id="GO:0006508">
    <property type="term" value="P:proteolysis"/>
    <property type="evidence" value="ECO:0007669"/>
    <property type="project" value="UniProtKB-KW"/>
</dbReference>
<dbReference type="PANTHER" id="PTHR43343:SF3">
    <property type="entry name" value="PROTEASE DO-LIKE 8, CHLOROPLASTIC"/>
    <property type="match status" value="1"/>
</dbReference>
<protein>
    <submittedName>
        <fullName evidence="7">PDZ domain-containing protein</fullName>
    </submittedName>
</protein>
<accession>A0A368KIU9</accession>
<dbReference type="FunFam" id="2.40.10.10:FF:000001">
    <property type="entry name" value="Periplasmic serine protease DegS"/>
    <property type="match status" value="1"/>
</dbReference>
<evidence type="ECO:0000313" key="8">
    <source>
        <dbReference type="Proteomes" id="UP000253562"/>
    </source>
</evidence>
<dbReference type="InterPro" id="IPR043504">
    <property type="entry name" value="Peptidase_S1_PA_chymotrypsin"/>
</dbReference>
<dbReference type="InterPro" id="IPR001478">
    <property type="entry name" value="PDZ"/>
</dbReference>
<keyword evidence="2" id="KW-0645">Protease</keyword>
<evidence type="ECO:0000256" key="4">
    <source>
        <dbReference type="ARBA" id="ARBA00022825"/>
    </source>
</evidence>
<reference evidence="7 8" key="1">
    <citation type="submission" date="2018-07" db="EMBL/GenBank/DDBJ databases">
        <title>Comparative genomes isolates from brazilian mangrove.</title>
        <authorList>
            <person name="De Araujo J.E."/>
            <person name="Taketani R.G."/>
            <person name="Silva M.C.P."/>
            <person name="Lourenco M.V."/>
            <person name="Oliveira V.M."/>
            <person name="Andreote F.D."/>
        </authorList>
    </citation>
    <scope>NUCLEOTIDE SEQUENCE [LARGE SCALE GENOMIC DNA]</scope>
    <source>
        <strain evidence="7 8">HEX PRIS-MGV</strain>
    </source>
</reference>
<evidence type="ECO:0000259" key="6">
    <source>
        <dbReference type="Pfam" id="PF13180"/>
    </source>
</evidence>
<dbReference type="Pfam" id="PF13180">
    <property type="entry name" value="PDZ_2"/>
    <property type="match status" value="1"/>
</dbReference>
<dbReference type="InterPro" id="IPR036034">
    <property type="entry name" value="PDZ_sf"/>
</dbReference>
<dbReference type="PRINTS" id="PR00834">
    <property type="entry name" value="PROTEASES2C"/>
</dbReference>